<dbReference type="EMBL" id="JBHRYF010000008">
    <property type="protein sequence ID" value="MFC3660338.1"/>
    <property type="molecule type" value="Genomic_DNA"/>
</dbReference>
<name>A0ABV7UUF8_9GAMM</name>
<dbReference type="RefSeq" id="WP_386709601.1">
    <property type="nucleotide sequence ID" value="NZ_JBHRYF010000008.1"/>
</dbReference>
<dbReference type="Proteomes" id="UP001595724">
    <property type="component" value="Unassembled WGS sequence"/>
</dbReference>
<evidence type="ECO:0000313" key="1">
    <source>
        <dbReference type="EMBL" id="MFC3660338.1"/>
    </source>
</evidence>
<accession>A0ABV7UUF8</accession>
<sequence>MFYGIQMSDAAVAELAETAPVAASVLLMFRAHPTIDPVDVRQNVSYFSAKPNARSIQALLEGDESGSAQLADPLADGERLRAIFRTIDDASAQDGRMTLSIEAIGDNTTERTTLVALEKVEGATVSVDIANRQAPVYRVVGVSFVD</sequence>
<organism evidence="1 2">
    <name type="scientific">Luteimonas notoginsengisoli</name>
    <dbReference type="NCBI Taxonomy" id="1578200"/>
    <lineage>
        <taxon>Bacteria</taxon>
        <taxon>Pseudomonadati</taxon>
        <taxon>Pseudomonadota</taxon>
        <taxon>Gammaproteobacteria</taxon>
        <taxon>Lysobacterales</taxon>
        <taxon>Lysobacteraceae</taxon>
        <taxon>Luteimonas</taxon>
    </lineage>
</organism>
<protein>
    <submittedName>
        <fullName evidence="1">Uncharacterized protein</fullName>
    </submittedName>
</protein>
<comment type="caution">
    <text evidence="1">The sequence shown here is derived from an EMBL/GenBank/DDBJ whole genome shotgun (WGS) entry which is preliminary data.</text>
</comment>
<gene>
    <name evidence="1" type="ORF">ACFOM9_09695</name>
</gene>
<proteinExistence type="predicted"/>
<reference evidence="2" key="1">
    <citation type="journal article" date="2019" name="Int. J. Syst. Evol. Microbiol.">
        <title>The Global Catalogue of Microorganisms (GCM) 10K type strain sequencing project: providing services to taxonomists for standard genome sequencing and annotation.</title>
        <authorList>
            <consortium name="The Broad Institute Genomics Platform"/>
            <consortium name="The Broad Institute Genome Sequencing Center for Infectious Disease"/>
            <person name="Wu L."/>
            <person name="Ma J."/>
        </authorList>
    </citation>
    <scope>NUCLEOTIDE SEQUENCE [LARGE SCALE GENOMIC DNA]</scope>
    <source>
        <strain evidence="2">KCTC 42211</strain>
    </source>
</reference>
<evidence type="ECO:0000313" key="2">
    <source>
        <dbReference type="Proteomes" id="UP001595724"/>
    </source>
</evidence>
<keyword evidence="2" id="KW-1185">Reference proteome</keyword>